<feature type="transmembrane region" description="Helical" evidence="2">
    <location>
        <begin position="54"/>
        <end position="71"/>
    </location>
</feature>
<dbReference type="Gene3D" id="1.20.120.1220">
    <property type="match status" value="1"/>
</dbReference>
<name>A0ABN0WKE5_9BACI</name>
<dbReference type="EMBL" id="BAAADJ010000058">
    <property type="protein sequence ID" value="GAA0340462.1"/>
    <property type="molecule type" value="Genomic_DNA"/>
</dbReference>
<feature type="domain" description="Prepilin type IV endopeptidase peptidase" evidence="3">
    <location>
        <begin position="6"/>
        <end position="109"/>
    </location>
</feature>
<dbReference type="PANTHER" id="PTHR30487:SF0">
    <property type="entry name" value="PREPILIN LEADER PEPTIDASE_N-METHYLTRANSFERASE-RELATED"/>
    <property type="match status" value="1"/>
</dbReference>
<feature type="transmembrane region" description="Helical" evidence="2">
    <location>
        <begin position="151"/>
        <end position="172"/>
    </location>
</feature>
<keyword evidence="2" id="KW-0472">Membrane</keyword>
<keyword evidence="2" id="KW-0812">Transmembrane</keyword>
<organism evidence="4 5">
    <name type="scientific">Bacillus carboniphilus</name>
    <dbReference type="NCBI Taxonomy" id="86663"/>
    <lineage>
        <taxon>Bacteria</taxon>
        <taxon>Bacillati</taxon>
        <taxon>Bacillota</taxon>
        <taxon>Bacilli</taxon>
        <taxon>Bacillales</taxon>
        <taxon>Bacillaceae</taxon>
        <taxon>Bacillus</taxon>
    </lineage>
</organism>
<reference evidence="4 5" key="1">
    <citation type="journal article" date="2019" name="Int. J. Syst. Evol. Microbiol.">
        <title>The Global Catalogue of Microorganisms (GCM) 10K type strain sequencing project: providing services to taxonomists for standard genome sequencing and annotation.</title>
        <authorList>
            <consortium name="The Broad Institute Genomics Platform"/>
            <consortium name="The Broad Institute Genome Sequencing Center for Infectious Disease"/>
            <person name="Wu L."/>
            <person name="Ma J."/>
        </authorList>
    </citation>
    <scope>NUCLEOTIDE SEQUENCE [LARGE SCALE GENOMIC DNA]</scope>
    <source>
        <strain evidence="4 5">JCM 9731</strain>
    </source>
</reference>
<keyword evidence="5" id="KW-1185">Reference proteome</keyword>
<gene>
    <name evidence="4" type="ORF">GCM10008967_33530</name>
</gene>
<evidence type="ECO:0000256" key="1">
    <source>
        <dbReference type="ARBA" id="ARBA00005801"/>
    </source>
</evidence>
<dbReference type="Pfam" id="PF01478">
    <property type="entry name" value="Peptidase_A24"/>
    <property type="match status" value="1"/>
</dbReference>
<evidence type="ECO:0000259" key="3">
    <source>
        <dbReference type="Pfam" id="PF01478"/>
    </source>
</evidence>
<protein>
    <submittedName>
        <fullName evidence="4">Prepilin peptidase</fullName>
    </submittedName>
</protein>
<accession>A0ABN0WKE5</accession>
<feature type="transmembrane region" description="Helical" evidence="2">
    <location>
        <begin position="91"/>
        <end position="114"/>
    </location>
</feature>
<evidence type="ECO:0000313" key="4">
    <source>
        <dbReference type="EMBL" id="GAA0340462.1"/>
    </source>
</evidence>
<feature type="transmembrane region" description="Helical" evidence="2">
    <location>
        <begin position="30"/>
        <end position="47"/>
    </location>
</feature>
<dbReference type="InterPro" id="IPR050882">
    <property type="entry name" value="Prepilin_peptidase/N-MTase"/>
</dbReference>
<comment type="similarity">
    <text evidence="1">Belongs to the peptidase A24 family.</text>
</comment>
<dbReference type="Proteomes" id="UP001500782">
    <property type="component" value="Unassembled WGS sequence"/>
</dbReference>
<keyword evidence="2" id="KW-1133">Transmembrane helix</keyword>
<evidence type="ECO:0000256" key="2">
    <source>
        <dbReference type="SAM" id="Phobius"/>
    </source>
</evidence>
<dbReference type="PANTHER" id="PTHR30487">
    <property type="entry name" value="TYPE 4 PREPILIN-LIKE PROTEINS LEADER PEPTIDE-PROCESSING ENZYME"/>
    <property type="match status" value="1"/>
</dbReference>
<sequence length="173" mass="18702">MNIIDILLCVVLVICVLTDLKERRIYNKVIYPSLLLTLFIHLFSTGWEGLLSSIFGFFVGMGLLLIPYLLGGIGAGDVKLLALIGAMKGTVFVLITALYMALLGGLLALFVLLFRRGVLARIKTILYSLSGIRQGVKIPLTIAKEDYKATYPYGVAIAGGALLSFFLSGVSLV</sequence>
<proteinExistence type="inferred from homology"/>
<comment type="caution">
    <text evidence="4">The sequence shown here is derived from an EMBL/GenBank/DDBJ whole genome shotgun (WGS) entry which is preliminary data.</text>
</comment>
<dbReference type="RefSeq" id="WP_343801518.1">
    <property type="nucleotide sequence ID" value="NZ_BAAADJ010000058.1"/>
</dbReference>
<dbReference type="InterPro" id="IPR000045">
    <property type="entry name" value="Prepilin_IV_endopep_pep"/>
</dbReference>
<evidence type="ECO:0000313" key="5">
    <source>
        <dbReference type="Proteomes" id="UP001500782"/>
    </source>
</evidence>